<dbReference type="InterPro" id="IPR036278">
    <property type="entry name" value="Sialidase_sf"/>
</dbReference>
<comment type="caution">
    <text evidence="1">The sequence shown here is derived from an EMBL/GenBank/DDBJ whole genome shotgun (WGS) entry which is preliminary data.</text>
</comment>
<dbReference type="SUPFAM" id="SSF50939">
    <property type="entry name" value="Sialidases"/>
    <property type="match status" value="1"/>
</dbReference>
<dbReference type="RefSeq" id="WP_305025637.1">
    <property type="nucleotide sequence ID" value="NZ_JAUQTB010000016.1"/>
</dbReference>
<organism evidence="1 2">
    <name type="scientific">Paenibacillus lacisoli</name>
    <dbReference type="NCBI Taxonomy" id="3064525"/>
    <lineage>
        <taxon>Bacteria</taxon>
        <taxon>Bacillati</taxon>
        <taxon>Bacillota</taxon>
        <taxon>Bacilli</taxon>
        <taxon>Bacillales</taxon>
        <taxon>Paenibacillaceae</taxon>
        <taxon>Paenibacillus</taxon>
    </lineage>
</organism>
<evidence type="ECO:0000313" key="2">
    <source>
        <dbReference type="Proteomes" id="UP001240171"/>
    </source>
</evidence>
<dbReference type="Proteomes" id="UP001240171">
    <property type="component" value="Unassembled WGS sequence"/>
</dbReference>
<accession>A0ABT9CGN1</accession>
<reference evidence="1 2" key="1">
    <citation type="submission" date="2023-07" db="EMBL/GenBank/DDBJ databases">
        <title>Paenibacillus sp. JX-17 nov. isolated from soil.</title>
        <authorList>
            <person name="Wan Y."/>
            <person name="Liu B."/>
        </authorList>
    </citation>
    <scope>NUCLEOTIDE SEQUENCE [LARGE SCALE GENOMIC DNA]</scope>
    <source>
        <strain evidence="1 2">JX-17</strain>
    </source>
</reference>
<keyword evidence="2" id="KW-1185">Reference proteome</keyword>
<proteinExistence type="predicted"/>
<gene>
    <name evidence="1" type="ORF">Q5741_18615</name>
</gene>
<dbReference type="EMBL" id="JAUQTB010000016">
    <property type="protein sequence ID" value="MDO7908417.1"/>
    <property type="molecule type" value="Genomic_DNA"/>
</dbReference>
<dbReference type="CDD" id="cd15482">
    <property type="entry name" value="Sialidase_non-viral"/>
    <property type="match status" value="1"/>
</dbReference>
<dbReference type="Pfam" id="PF03406">
    <property type="entry name" value="Phage_fiber_2"/>
    <property type="match status" value="1"/>
</dbReference>
<protein>
    <submittedName>
        <fullName evidence="1">Tail fiber protein</fullName>
    </submittedName>
</protein>
<name>A0ABT9CGN1_9BACL</name>
<sequence length="876" mass="93319">MYNKEVWKDEIPDLTRPVKDTAGKQKIDPQTGRPLYELVQEGTRITSARLNHIEGGIEGAHNLVEQLAKELGGNFVAAIDGVQGLQFTAKELSVSWTPGVAYVGGRRFEVAAGDMPLNATQGQYLYLDNDGVVKKTTSKATAAAALLLFYVATDASGVISTTDQRMNVNISELIKKLDNVQVPVASVDTAGIVKLNDTLTSTSKDQAPTANAIKKVNDGLTAHSADTTKHITATERSAWNGKADASALASVSTDVLKSSYNIQNLQREVAYLTLKQAASDRINNGTTFGSTFADSFNMTIDYTKTATTAALSAGATSFSVNDATGFSAGKEFTIYDDVNSERVTVSSVSGTTITLKAALTKAYKSGANVARTMAVADATNRALKFGGWSTQVTNTVTDTTVVNSAYGTTGNGGRKLIRLSNGWLVVVVRVTSPSIARYFYVSKDNGATFTQLTYTQGIADEDACIASFGTKVYCLMSNGANTYSLWFDATTVTNNSQTVILSPDTPQTAVGKVSLAINEAGTELHAAWTSKNSTYPNSFNIRYAKGTINADGSVTWSAAEQVTVANSSTTNFNTPSVIVKNGVAYIVAQSLNTVAGNDYKIGIISRGLNGNGWYSDTFNSGWGARAFYTSSYAQNFPSAIFVSQSINGLANGRIWVAWGGLDATDSNIQNIRVAYSDDVGATWTTPQKLTNGNSYIQAVPSISADRQGTIFIVFQGQSPAGNPPYSIRAIKNVAGVWGSVYDVKLSTTSSGMTSPSVLFDPSMEVTEPIFIYMDTGNPKVGFYGTWTIGGEMPITQNDVRFTLSNTDEVVTWVQHDAGLTVTAALNGQAMDKTSANNEDEFSKALSSVQAAEVRLNMNRSSTNDDLKITRILGGIG</sequence>
<evidence type="ECO:0000313" key="1">
    <source>
        <dbReference type="EMBL" id="MDO7908417.1"/>
    </source>
</evidence>
<dbReference type="InterPro" id="IPR005068">
    <property type="entry name" value="Phage_lambda_Stf-r2"/>
</dbReference>